<name>Q7UHU0_RHOBA</name>
<dbReference type="EnsemblBacteria" id="CAD77879">
    <property type="protein sequence ID" value="CAD77879"/>
    <property type="gene ID" value="RB12978"/>
</dbReference>
<keyword evidence="3" id="KW-1185">Reference proteome</keyword>
<dbReference type="STRING" id="243090.RB12978"/>
<sequence length="221" mass="23419">MPRPLSGSSMAVRLNVIVLRPTGEHRHFDPACDDAVGQLLGRPGLDLVLLDRIPGPDESGTERLAVESIAGDVACVGWTEAEKVSEPLGLLGKRVARVPHRRDVDAAPVQGDEPIAKLYHFDMRREGASQTILADLQALLATRQTPMFQIGMAGSTSPKQTKATSASKAQPNAAPIQNVTPSLAKPPASEASPLASATPPLTKNQSTDLDALVDELDELDL</sequence>
<evidence type="ECO:0000313" key="3">
    <source>
        <dbReference type="Proteomes" id="UP000001025"/>
    </source>
</evidence>
<organism evidence="2 3">
    <name type="scientific">Rhodopirellula baltica (strain DSM 10527 / NCIMB 13988 / SH1)</name>
    <dbReference type="NCBI Taxonomy" id="243090"/>
    <lineage>
        <taxon>Bacteria</taxon>
        <taxon>Pseudomonadati</taxon>
        <taxon>Planctomycetota</taxon>
        <taxon>Planctomycetia</taxon>
        <taxon>Pirellulales</taxon>
        <taxon>Pirellulaceae</taxon>
        <taxon>Rhodopirellula</taxon>
    </lineage>
</organism>
<protein>
    <submittedName>
        <fullName evidence="2">Uncharacterized protein</fullName>
    </submittedName>
</protein>
<dbReference type="AlphaFoldDB" id="Q7UHU0"/>
<dbReference type="OrthoDB" id="290280at2"/>
<dbReference type="HOGENOM" id="CLU_1249816_0_0_0"/>
<feature type="compositionally biased region" description="Polar residues" evidence="1">
    <location>
        <begin position="154"/>
        <end position="180"/>
    </location>
</feature>
<gene>
    <name evidence="2" type="ordered locus">RB12978</name>
</gene>
<dbReference type="InParanoid" id="Q7UHU0"/>
<evidence type="ECO:0000313" key="2">
    <source>
        <dbReference type="EMBL" id="CAD77879.1"/>
    </source>
</evidence>
<feature type="region of interest" description="Disordered" evidence="1">
    <location>
        <begin position="151"/>
        <end position="221"/>
    </location>
</feature>
<dbReference type="Proteomes" id="UP000001025">
    <property type="component" value="Chromosome"/>
</dbReference>
<evidence type="ECO:0000256" key="1">
    <source>
        <dbReference type="SAM" id="MobiDB-lite"/>
    </source>
</evidence>
<feature type="compositionally biased region" description="Acidic residues" evidence="1">
    <location>
        <begin position="211"/>
        <end position="221"/>
    </location>
</feature>
<feature type="compositionally biased region" description="Low complexity" evidence="1">
    <location>
        <begin position="181"/>
        <end position="201"/>
    </location>
</feature>
<dbReference type="PATRIC" id="fig|243090.15.peg.6284"/>
<accession>Q7UHU0</accession>
<dbReference type="KEGG" id="rba:RB12978"/>
<reference evidence="2 3" key="1">
    <citation type="journal article" date="2003" name="Proc. Natl. Acad. Sci. U.S.A.">
        <title>Complete genome sequence of the marine planctomycete Pirellula sp. strain 1.</title>
        <authorList>
            <person name="Gloeckner F.O."/>
            <person name="Kube M."/>
            <person name="Bauer M."/>
            <person name="Teeling H."/>
            <person name="Lombardot T."/>
            <person name="Ludwig W."/>
            <person name="Gade D."/>
            <person name="Beck A."/>
            <person name="Borzym K."/>
            <person name="Heitmann K."/>
            <person name="Rabus R."/>
            <person name="Schlesner H."/>
            <person name="Amann R."/>
            <person name="Reinhardt R."/>
        </authorList>
    </citation>
    <scope>NUCLEOTIDE SEQUENCE [LARGE SCALE GENOMIC DNA]</scope>
    <source>
        <strain evidence="3">DSM 10527 / NCIMB 13988 / SH1</strain>
    </source>
</reference>
<proteinExistence type="predicted"/>
<dbReference type="EMBL" id="BX294156">
    <property type="protein sequence ID" value="CAD77879.1"/>
    <property type="molecule type" value="Genomic_DNA"/>
</dbReference>